<evidence type="ECO:0000256" key="2">
    <source>
        <dbReference type="SAM" id="SignalP"/>
    </source>
</evidence>
<feature type="chain" id="PRO_5037317942" evidence="2">
    <location>
        <begin position="24"/>
        <end position="210"/>
    </location>
</feature>
<keyword evidence="2" id="KW-0732">Signal</keyword>
<evidence type="ECO:0000313" key="3">
    <source>
        <dbReference type="Proteomes" id="UP000887572"/>
    </source>
</evidence>
<organism evidence="3 4">
    <name type="scientific">Globodera rostochiensis</name>
    <name type="common">Golden nematode worm</name>
    <name type="synonym">Heterodera rostochiensis</name>
    <dbReference type="NCBI Taxonomy" id="31243"/>
    <lineage>
        <taxon>Eukaryota</taxon>
        <taxon>Metazoa</taxon>
        <taxon>Ecdysozoa</taxon>
        <taxon>Nematoda</taxon>
        <taxon>Chromadorea</taxon>
        <taxon>Rhabditida</taxon>
        <taxon>Tylenchina</taxon>
        <taxon>Tylenchomorpha</taxon>
        <taxon>Tylenchoidea</taxon>
        <taxon>Heteroderidae</taxon>
        <taxon>Heteroderinae</taxon>
        <taxon>Globodera</taxon>
    </lineage>
</organism>
<keyword evidence="1" id="KW-1133">Transmembrane helix</keyword>
<dbReference type="WBParaSite" id="Gr19_v10_g1252.t1">
    <property type="protein sequence ID" value="Gr19_v10_g1252.t1"/>
    <property type="gene ID" value="Gr19_v10_g1252"/>
</dbReference>
<protein>
    <submittedName>
        <fullName evidence="4">TRAP-beta</fullName>
    </submittedName>
</protein>
<keyword evidence="3" id="KW-1185">Reference proteome</keyword>
<keyword evidence="1" id="KW-0812">Transmembrane</keyword>
<dbReference type="Pfam" id="PF05753">
    <property type="entry name" value="TRAP_beta"/>
    <property type="match status" value="1"/>
</dbReference>
<dbReference type="Proteomes" id="UP000887572">
    <property type="component" value="Unplaced"/>
</dbReference>
<dbReference type="GO" id="GO:0005783">
    <property type="term" value="C:endoplasmic reticulum"/>
    <property type="evidence" value="ECO:0007669"/>
    <property type="project" value="TreeGrafter"/>
</dbReference>
<keyword evidence="1" id="KW-0472">Membrane</keyword>
<reference evidence="4" key="1">
    <citation type="submission" date="2022-11" db="UniProtKB">
        <authorList>
            <consortium name="WormBaseParasite"/>
        </authorList>
    </citation>
    <scope>IDENTIFICATION</scope>
</reference>
<sequence>MFQNKVGHALLFLLALAVPTLVADDDLGEADRKPMNAARVLASKFTLSQYAVEGMDYVVEYNLYNVGDRTAFRVVLDDRNSFPTQSFDIVRGMLHIRWEKMAPGENVTHSVVVRPRSYGIFNYTSAMVTYYTADDAKQATVGYSTAPGEGNIYRLKDYERRFSSKMGIWIIFLLLALPTTVVPFFLWYKFQQKYSPKAGMAGQQNTKKAQ</sequence>
<evidence type="ECO:0000313" key="4">
    <source>
        <dbReference type="WBParaSite" id="Gr19_v10_g1252.t1"/>
    </source>
</evidence>
<dbReference type="PANTHER" id="PTHR12861">
    <property type="entry name" value="TRANSLOCON-ASSOCIATED PROTEIN, BETA SUBUNIT PRECURSOR TRAP-BETA SIGNAL SEQUENCE RECEPTOR BETA SUBUNIT"/>
    <property type="match status" value="1"/>
</dbReference>
<name>A0A914GZE7_GLORO</name>
<feature type="signal peptide" evidence="2">
    <location>
        <begin position="1"/>
        <end position="23"/>
    </location>
</feature>
<evidence type="ECO:0000256" key="1">
    <source>
        <dbReference type="SAM" id="Phobius"/>
    </source>
</evidence>
<dbReference type="AlphaFoldDB" id="A0A914GZE7"/>
<dbReference type="PANTHER" id="PTHR12861:SF3">
    <property type="entry name" value="TRANSLOCON-ASSOCIATED PROTEIN SUBUNIT BETA"/>
    <property type="match status" value="1"/>
</dbReference>
<feature type="transmembrane region" description="Helical" evidence="1">
    <location>
        <begin position="166"/>
        <end position="188"/>
    </location>
</feature>
<proteinExistence type="predicted"/>
<accession>A0A914GZE7</accession>